<dbReference type="Proteomes" id="UP000062160">
    <property type="component" value="Unassembled WGS sequence"/>
</dbReference>
<dbReference type="Gene3D" id="3.30.450.40">
    <property type="match status" value="1"/>
</dbReference>
<dbReference type="PANTHER" id="PTHR43155:SF2">
    <property type="entry name" value="CYCLIC DI-GMP PHOSPHODIESTERASE PA4108"/>
    <property type="match status" value="1"/>
</dbReference>
<dbReference type="STRING" id="224999.GCA_001485475_01551"/>
<dbReference type="InterPro" id="IPR043128">
    <property type="entry name" value="Rev_trsase/Diguanyl_cyclase"/>
</dbReference>
<evidence type="ECO:0000259" key="1">
    <source>
        <dbReference type="PROSITE" id="PS50887"/>
    </source>
</evidence>
<dbReference type="Pfam" id="PF00990">
    <property type="entry name" value="GGDEF"/>
    <property type="match status" value="1"/>
</dbReference>
<feature type="domain" description="GGDEF" evidence="1">
    <location>
        <begin position="400"/>
        <end position="529"/>
    </location>
</feature>
<dbReference type="InterPro" id="IPR003607">
    <property type="entry name" value="HD/PDEase_dom"/>
</dbReference>
<name>A0A0U9HNR9_9FIRM</name>
<dbReference type="SMART" id="SM00471">
    <property type="entry name" value="HDc"/>
    <property type="match status" value="1"/>
</dbReference>
<evidence type="ECO:0000313" key="3">
    <source>
        <dbReference type="EMBL" id="GAQ25521.1"/>
    </source>
</evidence>
<keyword evidence="4" id="KW-1185">Reference proteome</keyword>
<reference evidence="3" key="1">
    <citation type="journal article" date="2016" name="Genome Announc.">
        <title>Draft Genome Sequence of the Syntrophic Lactate-Degrading Bacterium Tepidanaerobacter syntrophicus JLT.</title>
        <authorList>
            <person name="Matsuura N."/>
            <person name="Ohashi A."/>
            <person name="Tourlousse D.M."/>
            <person name="Sekiguchi Y."/>
        </authorList>
    </citation>
    <scope>NUCLEOTIDE SEQUENCE [LARGE SCALE GENOMIC DNA]</scope>
    <source>
        <strain evidence="3">JL</strain>
    </source>
</reference>
<dbReference type="PROSITE" id="PS50887">
    <property type="entry name" value="GGDEF"/>
    <property type="match status" value="1"/>
</dbReference>
<dbReference type="InterPro" id="IPR003018">
    <property type="entry name" value="GAF"/>
</dbReference>
<dbReference type="Gene3D" id="1.10.3210.10">
    <property type="entry name" value="Hypothetical protein af1432"/>
    <property type="match status" value="1"/>
</dbReference>
<dbReference type="InterPro" id="IPR029016">
    <property type="entry name" value="GAF-like_dom_sf"/>
</dbReference>
<dbReference type="NCBIfam" id="TIGR00254">
    <property type="entry name" value="GGDEF"/>
    <property type="match status" value="1"/>
</dbReference>
<dbReference type="EMBL" id="DF977002">
    <property type="protein sequence ID" value="GAQ25521.1"/>
    <property type="molecule type" value="Genomic_DNA"/>
</dbReference>
<dbReference type="SMART" id="SM00267">
    <property type="entry name" value="GGDEF"/>
    <property type="match status" value="1"/>
</dbReference>
<evidence type="ECO:0000259" key="2">
    <source>
        <dbReference type="PROSITE" id="PS51832"/>
    </source>
</evidence>
<dbReference type="SUPFAM" id="SSF109604">
    <property type="entry name" value="HD-domain/PDEase-like"/>
    <property type="match status" value="1"/>
</dbReference>
<sequence>MIDNFAERVNGPPKKVPKDFFELDLEFLQMLENMDYQSVANALLLVSKANCVFVNLLDVSGEKFVIKVACGPNFNISEARSLSEYCTLFCRRLTDYTKCKSEQISDDIIIFSSLDELLGEEFIQSEISKMMNGLDIGQIAVANITKDGILLGNVIFLMPKGKNFSKHNRIRFYLKHLGLSIIRKKAEQLARQNIELSESLIKILQQDFNSIEELIYFTLNEALKITESKLAYAFIYNEDSNEIELACISDNILNECKLEKNNIKVDFEKAGFWANVIKEKQSIVINCFDNLDFQNNYVNLSRYLSVPIFDKGKIVMVTAVANKDSDYTKYDESSLTILFSNAWIRIIRKRNEEMLINEKELLEATLKSIEYLSYHDQLTGLYNRRFFEEELRRLDTDRNLPIAVIMADINGLKLANDAFGHEFGDEILKKAADALRLSCRRDDIIARIGGDEFAVLLPKTSEEGVKQVIDRIVIAAANTKVGSINLSISCGWEVKKSAEEDINEIIKRAENLMYKNKLFESSSMRNMTISTIVKTLYEAHPLEEKHSKRVSDLCVAIGKEILLSSRELSELKTIGLLHDIGKVAIDKSIINKTGPLTEEEIAEMRRHPEIGYRILSCVGDFSEIAQYVLAHHENWDGSGYPKGLKGEEIPLKARIAAIADAYDFMTNYKPYPRTLSQNEAVEELKKGAGKEYDPDLVAVFIEKVLIKYHF</sequence>
<protein>
    <submittedName>
        <fullName evidence="3">Diguanylate cyclase (GGDEF) domain-containing protein</fullName>
    </submittedName>
</protein>
<accession>A0A0U9HNR9</accession>
<dbReference type="CDD" id="cd01949">
    <property type="entry name" value="GGDEF"/>
    <property type="match status" value="1"/>
</dbReference>
<dbReference type="InterPro" id="IPR029787">
    <property type="entry name" value="Nucleotide_cyclase"/>
</dbReference>
<gene>
    <name evidence="3" type="ORF">TSYNT_848</name>
</gene>
<organism evidence="3">
    <name type="scientific">Tepidanaerobacter syntrophicus</name>
    <dbReference type="NCBI Taxonomy" id="224999"/>
    <lineage>
        <taxon>Bacteria</taxon>
        <taxon>Bacillati</taxon>
        <taxon>Bacillota</taxon>
        <taxon>Clostridia</taxon>
        <taxon>Thermosediminibacterales</taxon>
        <taxon>Tepidanaerobacteraceae</taxon>
        <taxon>Tepidanaerobacter</taxon>
    </lineage>
</organism>
<dbReference type="OrthoDB" id="10822at2"/>
<dbReference type="PANTHER" id="PTHR43155">
    <property type="entry name" value="CYCLIC DI-GMP PHOSPHODIESTERASE PA4108-RELATED"/>
    <property type="match status" value="1"/>
</dbReference>
<dbReference type="InterPro" id="IPR037522">
    <property type="entry name" value="HD_GYP_dom"/>
</dbReference>
<dbReference type="Pfam" id="PF13487">
    <property type="entry name" value="HD_5"/>
    <property type="match status" value="1"/>
</dbReference>
<dbReference type="AlphaFoldDB" id="A0A0U9HNR9"/>
<dbReference type="InterPro" id="IPR000160">
    <property type="entry name" value="GGDEF_dom"/>
</dbReference>
<dbReference type="Pfam" id="PF13185">
    <property type="entry name" value="GAF_2"/>
    <property type="match status" value="1"/>
</dbReference>
<dbReference type="SUPFAM" id="SSF55781">
    <property type="entry name" value="GAF domain-like"/>
    <property type="match status" value="1"/>
</dbReference>
<dbReference type="PROSITE" id="PS51832">
    <property type="entry name" value="HD_GYP"/>
    <property type="match status" value="1"/>
</dbReference>
<evidence type="ECO:0000313" key="4">
    <source>
        <dbReference type="Proteomes" id="UP000062160"/>
    </source>
</evidence>
<dbReference type="Gene3D" id="3.30.70.270">
    <property type="match status" value="1"/>
</dbReference>
<dbReference type="RefSeq" id="WP_083497713.1">
    <property type="nucleotide sequence ID" value="NZ_BSDN01000001.1"/>
</dbReference>
<feature type="domain" description="HD-GYP" evidence="2">
    <location>
        <begin position="521"/>
        <end position="710"/>
    </location>
</feature>
<dbReference type="SUPFAM" id="SSF55073">
    <property type="entry name" value="Nucleotide cyclase"/>
    <property type="match status" value="1"/>
</dbReference>
<dbReference type="CDD" id="cd00077">
    <property type="entry name" value="HDc"/>
    <property type="match status" value="1"/>
</dbReference>
<proteinExistence type="predicted"/>